<dbReference type="OrthoDB" id="281357at2"/>
<dbReference type="EMBL" id="CP036263">
    <property type="protein sequence ID" value="QDT01059.1"/>
    <property type="molecule type" value="Genomic_DNA"/>
</dbReference>
<dbReference type="RefSeq" id="WP_145062976.1">
    <property type="nucleotide sequence ID" value="NZ_CP036263.1"/>
</dbReference>
<organism evidence="1 2">
    <name type="scientific">Adhaeretor mobilis</name>
    <dbReference type="NCBI Taxonomy" id="1930276"/>
    <lineage>
        <taxon>Bacteria</taxon>
        <taxon>Pseudomonadati</taxon>
        <taxon>Planctomycetota</taxon>
        <taxon>Planctomycetia</taxon>
        <taxon>Pirellulales</taxon>
        <taxon>Lacipirellulaceae</taxon>
        <taxon>Adhaeretor</taxon>
    </lineage>
</organism>
<accession>A0A517N1P3</accession>
<evidence type="ECO:0000313" key="2">
    <source>
        <dbReference type="Proteomes" id="UP000319852"/>
    </source>
</evidence>
<name>A0A517N1P3_9BACT</name>
<proteinExistence type="predicted"/>
<sequence>MARQFTKFQQKAIKNFYDNKEAIGIQRLGELVTDLYLAEGKARATKWKQAAGALEKLGVKAPEIDKIVKNDDPTALAKKLEQLMAEQE</sequence>
<gene>
    <name evidence="1" type="ORF">HG15A2_44010</name>
</gene>
<reference evidence="1 2" key="1">
    <citation type="submission" date="2019-02" db="EMBL/GenBank/DDBJ databases">
        <title>Deep-cultivation of Planctomycetes and their phenomic and genomic characterization uncovers novel biology.</title>
        <authorList>
            <person name="Wiegand S."/>
            <person name="Jogler M."/>
            <person name="Boedeker C."/>
            <person name="Pinto D."/>
            <person name="Vollmers J."/>
            <person name="Rivas-Marin E."/>
            <person name="Kohn T."/>
            <person name="Peeters S.H."/>
            <person name="Heuer A."/>
            <person name="Rast P."/>
            <person name="Oberbeckmann S."/>
            <person name="Bunk B."/>
            <person name="Jeske O."/>
            <person name="Meyerdierks A."/>
            <person name="Storesund J.E."/>
            <person name="Kallscheuer N."/>
            <person name="Luecker S."/>
            <person name="Lage O.M."/>
            <person name="Pohl T."/>
            <person name="Merkel B.J."/>
            <person name="Hornburger P."/>
            <person name="Mueller R.-W."/>
            <person name="Bruemmer F."/>
            <person name="Labrenz M."/>
            <person name="Spormann A.M."/>
            <person name="Op den Camp H."/>
            <person name="Overmann J."/>
            <person name="Amann R."/>
            <person name="Jetten M.S.M."/>
            <person name="Mascher T."/>
            <person name="Medema M.H."/>
            <person name="Devos D.P."/>
            <person name="Kaster A.-K."/>
            <person name="Ovreas L."/>
            <person name="Rohde M."/>
            <person name="Galperin M.Y."/>
            <person name="Jogler C."/>
        </authorList>
    </citation>
    <scope>NUCLEOTIDE SEQUENCE [LARGE SCALE GENOMIC DNA]</scope>
    <source>
        <strain evidence="1 2">HG15A2</strain>
    </source>
</reference>
<dbReference type="Proteomes" id="UP000319852">
    <property type="component" value="Chromosome"/>
</dbReference>
<keyword evidence="2" id="KW-1185">Reference proteome</keyword>
<dbReference type="KEGG" id="amob:HG15A2_44010"/>
<protein>
    <submittedName>
        <fullName evidence="1">Uncharacterized protein</fullName>
    </submittedName>
</protein>
<evidence type="ECO:0000313" key="1">
    <source>
        <dbReference type="EMBL" id="QDT01059.1"/>
    </source>
</evidence>
<dbReference type="AlphaFoldDB" id="A0A517N1P3"/>